<gene>
    <name evidence="4" type="primary">TSR2</name>
    <name evidence="4" type="ORF">GLX27_001206</name>
</gene>
<sequence>MASDARAVGAEAGVPAPTSAPVHSTADSSEAAPTQQELQFARATYIILAMWPAMRQAVLEMWGGPESEEKRDFLLSHLCDEYGTGKGKLPDMDDLTDLLENYLAEEYDCQLEDDSAALVALHVCNTYKAVFEEQHGTEFLKQLEEAFAKVSKSSVKNQTQEIAEDEEDASDDAHEVPAPTTSAPRTPVPRPEPEIDEDGFETVVSRRRR</sequence>
<keyword evidence="2" id="KW-0698">rRNA processing</keyword>
<dbReference type="PANTHER" id="PTHR21250">
    <property type="entry name" value="PRE-RRNA-PROCESSING PROTEIN TSR2 HOMOLOG"/>
    <property type="match status" value="1"/>
</dbReference>
<feature type="compositionally biased region" description="Polar residues" evidence="3">
    <location>
        <begin position="21"/>
        <end position="34"/>
    </location>
</feature>
<protein>
    <submittedName>
        <fullName evidence="4">rRNA accumulation- protein</fullName>
    </submittedName>
</protein>
<feature type="region of interest" description="Disordered" evidence="3">
    <location>
        <begin position="1"/>
        <end position="34"/>
    </location>
</feature>
<reference evidence="4 5" key="1">
    <citation type="journal article" date="2020" name="Elife">
        <title>Loss of centromere function drives karyotype evolution in closely related Malassezia species.</title>
        <authorList>
            <person name="Sankaranarayanan S.R."/>
            <person name="Ianiri G."/>
            <person name="Coelho M.A."/>
            <person name="Reza M.H."/>
            <person name="Thimmappa B.C."/>
            <person name="Ganguly P."/>
            <person name="Vadnala R.N."/>
            <person name="Sun S."/>
            <person name="Siddharthan R."/>
            <person name="Tellgren-Roth C."/>
            <person name="Dawson T.L."/>
            <person name="Heitman J."/>
            <person name="Sanyal K."/>
        </authorList>
    </citation>
    <scope>NUCLEOTIDE SEQUENCE [LARGE SCALE GENOMIC DNA]</scope>
    <source>
        <strain evidence="4">CBS14141</strain>
    </source>
</reference>
<evidence type="ECO:0000256" key="2">
    <source>
        <dbReference type="ARBA" id="ARBA00022552"/>
    </source>
</evidence>
<comment type="similarity">
    <text evidence="1">Belongs to the TSR2 family.</text>
</comment>
<proteinExistence type="inferred from homology"/>
<evidence type="ECO:0000256" key="1">
    <source>
        <dbReference type="ARBA" id="ARBA00006524"/>
    </source>
</evidence>
<evidence type="ECO:0000313" key="4">
    <source>
        <dbReference type="EMBL" id="WFD46569.1"/>
    </source>
</evidence>
<keyword evidence="5" id="KW-1185">Reference proteome</keyword>
<accession>A0ABY8ENV2</accession>
<evidence type="ECO:0000256" key="3">
    <source>
        <dbReference type="SAM" id="MobiDB-lite"/>
    </source>
</evidence>
<dbReference type="EMBL" id="CP046234">
    <property type="protein sequence ID" value="WFD46569.1"/>
    <property type="molecule type" value="Genomic_DNA"/>
</dbReference>
<dbReference type="InterPro" id="IPR019398">
    <property type="entry name" value="Pre-rRNA_process_TSR2"/>
</dbReference>
<organism evidence="4 5">
    <name type="scientific">Malassezia furfur</name>
    <name type="common">Pityriasis versicolor infection agent</name>
    <name type="synonym">Pityrosporum furfur</name>
    <dbReference type="NCBI Taxonomy" id="55194"/>
    <lineage>
        <taxon>Eukaryota</taxon>
        <taxon>Fungi</taxon>
        <taxon>Dikarya</taxon>
        <taxon>Basidiomycota</taxon>
        <taxon>Ustilaginomycotina</taxon>
        <taxon>Malasseziomycetes</taxon>
        <taxon>Malasseziales</taxon>
        <taxon>Malasseziaceae</taxon>
        <taxon>Malassezia</taxon>
    </lineage>
</organism>
<name>A0ABY8ENV2_MALFU</name>
<evidence type="ECO:0000313" key="5">
    <source>
        <dbReference type="Proteomes" id="UP000818624"/>
    </source>
</evidence>
<dbReference type="Pfam" id="PF10273">
    <property type="entry name" value="WGG"/>
    <property type="match status" value="1"/>
</dbReference>
<dbReference type="Proteomes" id="UP000818624">
    <property type="component" value="Chromosome 1"/>
</dbReference>
<feature type="region of interest" description="Disordered" evidence="3">
    <location>
        <begin position="152"/>
        <end position="209"/>
    </location>
</feature>